<sequence>MGRVGQVRLLKAQSVRRLTARPMESEQLERKSTTSRATRFTKTTFEIRSKTLTIFEVLK</sequence>
<dbReference type="STRING" id="255247.ABE41_000295"/>
<dbReference type="Proteomes" id="UP000077412">
    <property type="component" value="Chromosome"/>
</dbReference>
<proteinExistence type="predicted"/>
<gene>
    <name evidence="1" type="ORF">ABE41_000295</name>
</gene>
<dbReference type="AlphaFoldDB" id="A0A1B1YZ73"/>
<dbReference type="EMBL" id="CP016761">
    <property type="protein sequence ID" value="ANX10482.1"/>
    <property type="molecule type" value="Genomic_DNA"/>
</dbReference>
<protein>
    <submittedName>
        <fullName evidence="1">Uncharacterized protein</fullName>
    </submittedName>
</protein>
<evidence type="ECO:0000313" key="2">
    <source>
        <dbReference type="Proteomes" id="UP000077412"/>
    </source>
</evidence>
<organism evidence="1 2">
    <name type="scientific">Fictibacillus arsenicus</name>
    <dbReference type="NCBI Taxonomy" id="255247"/>
    <lineage>
        <taxon>Bacteria</taxon>
        <taxon>Bacillati</taxon>
        <taxon>Bacillota</taxon>
        <taxon>Bacilli</taxon>
        <taxon>Bacillales</taxon>
        <taxon>Fictibacillaceae</taxon>
        <taxon>Fictibacillus</taxon>
    </lineage>
</organism>
<dbReference type="KEGG" id="far:ABE41_000295"/>
<keyword evidence="2" id="KW-1185">Reference proteome</keyword>
<name>A0A1B1YZ73_9BACL</name>
<reference evidence="1 2" key="1">
    <citation type="submission" date="2016-08" db="EMBL/GenBank/DDBJ databases">
        <title>Complete genome sequence of Fictibacillus arsenicus G25-54, a strain with toxicity to nematodes and a potential arsenic-resistance activity.</title>
        <authorList>
            <person name="Zheng Z."/>
        </authorList>
    </citation>
    <scope>NUCLEOTIDE SEQUENCE [LARGE SCALE GENOMIC DNA]</scope>
    <source>
        <strain evidence="1 2">G25-54</strain>
    </source>
</reference>
<evidence type="ECO:0000313" key="1">
    <source>
        <dbReference type="EMBL" id="ANX10482.1"/>
    </source>
</evidence>
<accession>A0A1B1YZ73</accession>